<feature type="region of interest" description="Disordered" evidence="1">
    <location>
        <begin position="159"/>
        <end position="199"/>
    </location>
</feature>
<keyword evidence="2" id="KW-0812">Transmembrane</keyword>
<accession>A0ABS8FZD5</accession>
<comment type="caution">
    <text evidence="3">The sequence shown here is derived from an EMBL/GenBank/DDBJ whole genome shotgun (WGS) entry which is preliminary data.</text>
</comment>
<proteinExistence type="predicted"/>
<dbReference type="InterPro" id="IPR019198">
    <property type="entry name" value="Beta_propeller_containing"/>
</dbReference>
<feature type="compositionally biased region" description="Polar residues" evidence="1">
    <location>
        <begin position="182"/>
        <end position="198"/>
    </location>
</feature>
<reference evidence="3 4" key="1">
    <citation type="submission" date="2021-10" db="EMBL/GenBank/DDBJ databases">
        <title>Anaerobic single-cell dispensing facilitates the cultivation of human gut bacteria.</title>
        <authorList>
            <person name="Afrizal A."/>
        </authorList>
    </citation>
    <scope>NUCLEOTIDE SEQUENCE [LARGE SCALE GENOMIC DNA]</scope>
    <source>
        <strain evidence="3 4">CLA-AA-H200</strain>
    </source>
</reference>
<feature type="region of interest" description="Disordered" evidence="1">
    <location>
        <begin position="89"/>
        <end position="127"/>
    </location>
</feature>
<dbReference type="Proteomes" id="UP001198151">
    <property type="component" value="Unassembled WGS sequence"/>
</dbReference>
<evidence type="ECO:0000256" key="2">
    <source>
        <dbReference type="SAM" id="Phobius"/>
    </source>
</evidence>
<evidence type="ECO:0000313" key="4">
    <source>
        <dbReference type="Proteomes" id="UP001198151"/>
    </source>
</evidence>
<sequence length="697" mass="76256">MEDRELKNIDGNVDEKWEETLEEKLRRSADDVKIPVTLEPKTVTEILRKRRKERLRKYAVRFAGAAAAACVCIAVGISSGYLNYGEDTEGGRVASSETDAASSSAAGTSGTAGQGQTEETGAAADSGKIAAASDYDEIYEYIQEQQKQYETQAEVYSDGTMDGASASSGAGNGGAVREESASDSAGSGQTDTGSYSDTNVREQGVGEADAVKTDGQNLYIQNGQKVSIVGIGTEEMEALSEIRLEDDCYISEIYVEEGKLVVLYTRSEYNEGDEGYGYYTDYTCADVYDVSSPAEPEKITTVSQSGYYDTMRAKDGYIYILSRFYADAAAPRSGISAYVPEAGGDLIAAENIYMPQGRMGSEYTVITSFSLENPEERTDSKAVFGTGGIYYVSSENIYITESLYGENDADVTQTSIRKVSYSDGILEGVAQTKIDGTLNDSFSIDEYEGYLRLVTTVTPVNNNVGIQPFYSLDDSTSSDTAEAVDTNSLYVLDENLEITGEIRNMAPDERVYSARFMGETGYFVTFKETDPLFSADLSDPANPDIIGSLKIPGFSEYLHPYGDGRLLGIGMDVDEEMVTTDGVKLSMFDISDPSDVKELSMYILEDTYSTDVAYNYKAVFVDVEKNLFGFMAYGNTPVYHVFSFDEENGFQEVFSREMPGYGDVRGLYSGDRFYLVTGNTVEAYTLSDFRKIDDIVL</sequence>
<evidence type="ECO:0000256" key="1">
    <source>
        <dbReference type="SAM" id="MobiDB-lite"/>
    </source>
</evidence>
<feature type="transmembrane region" description="Helical" evidence="2">
    <location>
        <begin position="58"/>
        <end position="82"/>
    </location>
</feature>
<evidence type="ECO:0000313" key="3">
    <source>
        <dbReference type="EMBL" id="MCC2255381.1"/>
    </source>
</evidence>
<gene>
    <name evidence="3" type="ORF">LKD70_13310</name>
</gene>
<protein>
    <submittedName>
        <fullName evidence="3">Beta-propeller domain-containing protein</fullName>
    </submittedName>
</protein>
<name>A0ABS8FZD5_9FIRM</name>
<keyword evidence="2" id="KW-1133">Transmembrane helix</keyword>
<dbReference type="EMBL" id="JAJEQX010000026">
    <property type="protein sequence ID" value="MCC2255381.1"/>
    <property type="molecule type" value="Genomic_DNA"/>
</dbReference>
<keyword evidence="2" id="KW-0472">Membrane</keyword>
<feature type="compositionally biased region" description="Low complexity" evidence="1">
    <location>
        <begin position="94"/>
        <end position="127"/>
    </location>
</feature>
<keyword evidence="4" id="KW-1185">Reference proteome</keyword>
<dbReference type="Pfam" id="PF09826">
    <property type="entry name" value="Beta_propel"/>
    <property type="match status" value="1"/>
</dbReference>
<organism evidence="3 4">
    <name type="scientific">Ruminococcus turbiniformis</name>
    <dbReference type="NCBI Taxonomy" id="2881258"/>
    <lineage>
        <taxon>Bacteria</taxon>
        <taxon>Bacillati</taxon>
        <taxon>Bacillota</taxon>
        <taxon>Clostridia</taxon>
        <taxon>Eubacteriales</taxon>
        <taxon>Oscillospiraceae</taxon>
        <taxon>Ruminococcus</taxon>
    </lineage>
</organism>
<dbReference type="RefSeq" id="WP_227708454.1">
    <property type="nucleotide sequence ID" value="NZ_JAJEQX010000026.1"/>
</dbReference>